<evidence type="ECO:0000313" key="2">
    <source>
        <dbReference type="EMBL" id="MDK1685334.1"/>
    </source>
</evidence>
<evidence type="ECO:0008006" key="4">
    <source>
        <dbReference type="Google" id="ProtNLM"/>
    </source>
</evidence>
<dbReference type="Gene3D" id="3.40.50.300">
    <property type="entry name" value="P-loop containing nucleotide triphosphate hydrolases"/>
    <property type="match status" value="1"/>
</dbReference>
<geneLocation type="plasmid" evidence="2">
    <name>pWB3</name>
</geneLocation>
<name>A0AAW6V015_9GAMM</name>
<reference evidence="2" key="1">
    <citation type="submission" date="2023-04" db="EMBL/GenBank/DDBJ databases">
        <title>The environmental microbiomes in feedlot watering bowls are a reservoir of florfenicol resistance for bovine respiratory disease pathogens.</title>
        <authorList>
            <person name="Kos D.W."/>
            <person name="Ruzzini A.C."/>
            <person name="Schreiner B."/>
            <person name="Jelinski M.D."/>
        </authorList>
    </citation>
    <scope>NUCLEOTIDE SEQUENCE</scope>
    <source>
        <strain evidence="2">WB3</strain>
        <plasmid evidence="2">pWB3</plasmid>
    </source>
</reference>
<dbReference type="EMBL" id="JASKNE010000006">
    <property type="protein sequence ID" value="MDK1685334.1"/>
    <property type="molecule type" value="Genomic_DNA"/>
</dbReference>
<dbReference type="Proteomes" id="UP001241935">
    <property type="component" value="Unassembled WGS sequence"/>
</dbReference>
<dbReference type="SUPFAM" id="SSF52540">
    <property type="entry name" value="P-loop containing nucleoside triphosphate hydrolases"/>
    <property type="match status" value="1"/>
</dbReference>
<accession>A0AAW6V015</accession>
<dbReference type="AlphaFoldDB" id="A0AAW6V015"/>
<dbReference type="InterPro" id="IPR027417">
    <property type="entry name" value="P-loop_NTPase"/>
</dbReference>
<gene>
    <name evidence="2" type="ORF">QOR41_16370</name>
</gene>
<sequence length="740" mass="85572">MKKLSVNLENCFGIGKLNHEFDFSKSNSSLIYAPNGTMKTSFARTFDLLSKNDPKNIPRDRVYKSRASKYEVTVNGVEIESNSILVINSEDNSFDGSNKISSFLAKKELKQKYDQIYKELDERKNEFVKKLKNISQSSDCEKEILNTFSDISQTSLFEILSTIKDEIKNDYIKISFKYNDVFDSKGKVLSFIEKNKSILDQYISNYKSVVSKSSFFKENNSGTFGTYQANEIIRSISDNAFFYAGHTFVLEDKTVISDSMALKKIVDSELENILKDEKLKAAFEKVDKAISNNIELRNFQKVIEKDNLILVELENYHDFKKKVWVSFLSEIKTDTDLLIELYLDKKKYLEEIIQEAKKDSDIWDRIIDTFNSRFFVPFKVVLSNKEDIILKKDTATLDFLYADRNDEPVNQDKNSLIDILSKGEQRAYFILQFLFELEARKASNSSNLLVLDDISDSFDYKNKFAIIEYISDLTELDNFKIIILTHNFDFYRTVASRLNLHRSVIYMATKNDQKEIFLQNGQYFGSVFSHLIEKYQEPEIFISLIAFVRNLIEYSETQNSPDFLTLTSCLHLKDDSNSLIAGDIFEVFSKKITFLNGKNITFSDEKMLDLIYRTASNIAQDPNVNEILLQNKISLAIAIRLKAENYLISKLPNLDLQKIKSNQTSALCREYIRLYPTCEYLTLISKINLMTPENIHINAFMYEPLIDMSLHHLIKLYEEVCVLNPLNPLSLGQANAYTAV</sequence>
<keyword evidence="1" id="KW-0175">Coiled coil</keyword>
<keyword evidence="2" id="KW-0614">Plasmid</keyword>
<protein>
    <recommendedName>
        <fullName evidence="4">Protein CR006 P-loop domain-containing protein</fullName>
    </recommendedName>
</protein>
<dbReference type="RefSeq" id="WP_140948451.1">
    <property type="nucleotide sequence ID" value="NZ_JASKNE010000006.1"/>
</dbReference>
<feature type="coiled-coil region" evidence="1">
    <location>
        <begin position="106"/>
        <end position="137"/>
    </location>
</feature>
<evidence type="ECO:0000313" key="3">
    <source>
        <dbReference type="Proteomes" id="UP001241935"/>
    </source>
</evidence>
<proteinExistence type="predicted"/>
<evidence type="ECO:0000256" key="1">
    <source>
        <dbReference type="SAM" id="Coils"/>
    </source>
</evidence>
<comment type="caution">
    <text evidence="2">The sequence shown here is derived from an EMBL/GenBank/DDBJ whole genome shotgun (WGS) entry which is preliminary data.</text>
</comment>
<organism evidence="2 3">
    <name type="scientific">Acinetobacter terrestris</name>
    <dbReference type="NCBI Taxonomy" id="2529843"/>
    <lineage>
        <taxon>Bacteria</taxon>
        <taxon>Pseudomonadati</taxon>
        <taxon>Pseudomonadota</taxon>
        <taxon>Gammaproteobacteria</taxon>
        <taxon>Moraxellales</taxon>
        <taxon>Moraxellaceae</taxon>
        <taxon>Acinetobacter</taxon>
        <taxon>Acinetobacter Taxon 24</taxon>
    </lineage>
</organism>